<keyword evidence="12" id="KW-1185">Reference proteome</keyword>
<dbReference type="InterPro" id="IPR023395">
    <property type="entry name" value="MCP_dom_sf"/>
</dbReference>
<dbReference type="Pfam" id="PF00153">
    <property type="entry name" value="Mito_carr"/>
    <property type="match status" value="3"/>
</dbReference>
<evidence type="ECO:0000313" key="11">
    <source>
        <dbReference type="EMBL" id="CCG84685.1"/>
    </source>
</evidence>
<feature type="repeat" description="Solcar" evidence="9">
    <location>
        <begin position="207"/>
        <end position="285"/>
    </location>
</feature>
<evidence type="ECO:0000256" key="4">
    <source>
        <dbReference type="ARBA" id="ARBA00022692"/>
    </source>
</evidence>
<comment type="subcellular location">
    <subcellularLocation>
        <location evidence="1">Mitochondrion membrane</location>
        <topology evidence="1">Multi-pass membrane protein</topology>
    </subcellularLocation>
</comment>
<gene>
    <name evidence="11" type="ORF">TAPDE_005195</name>
</gene>
<reference evidence="11 12" key="1">
    <citation type="journal article" date="2013" name="MBio">
        <title>Genome sequencing of the plant pathogen Taphrina deformans, the causal agent of peach leaf curl.</title>
        <authorList>
            <person name="Cisse O.H."/>
            <person name="Almeida J.M.G.C.F."/>
            <person name="Fonseca A."/>
            <person name="Kumar A.A."/>
            <person name="Salojaervi J."/>
            <person name="Overmyer K."/>
            <person name="Hauser P.M."/>
            <person name="Pagni M."/>
        </authorList>
    </citation>
    <scope>NUCLEOTIDE SEQUENCE [LARGE SCALE GENOMIC DNA]</scope>
    <source>
        <strain evidence="12">PYCC 5710 / ATCC 11124 / CBS 356.35 / IMI 108563 / JCM 9778 / NBRC 8474</strain>
    </source>
</reference>
<dbReference type="EMBL" id="CAHR02000287">
    <property type="protein sequence ID" value="CCG84685.1"/>
    <property type="molecule type" value="Genomic_DNA"/>
</dbReference>
<proteinExistence type="inferred from homology"/>
<keyword evidence="8 9" id="KW-0472">Membrane</keyword>
<comment type="similarity">
    <text evidence="2 10">Belongs to the mitochondrial carrier (TC 2.A.29) family.</text>
</comment>
<keyword evidence="5" id="KW-0677">Repeat</keyword>
<dbReference type="VEuPathDB" id="FungiDB:TAPDE_005195"/>
<evidence type="ECO:0000256" key="7">
    <source>
        <dbReference type="ARBA" id="ARBA00023128"/>
    </source>
</evidence>
<dbReference type="Proteomes" id="UP000013776">
    <property type="component" value="Unassembled WGS sequence"/>
</dbReference>
<evidence type="ECO:0000313" key="12">
    <source>
        <dbReference type="Proteomes" id="UP000013776"/>
    </source>
</evidence>
<dbReference type="Gene3D" id="1.50.40.10">
    <property type="entry name" value="Mitochondrial carrier domain"/>
    <property type="match status" value="2"/>
</dbReference>
<comment type="caution">
    <text evidence="11">The sequence shown here is derived from an EMBL/GenBank/DDBJ whole genome shotgun (WGS) entry which is preliminary data.</text>
</comment>
<dbReference type="AlphaFoldDB" id="R4XG33"/>
<keyword evidence="3 10" id="KW-0813">Transport</keyword>
<dbReference type="PANTHER" id="PTHR45624">
    <property type="entry name" value="MITOCHONDRIAL BASIC AMINO ACIDS TRANSPORTER-RELATED"/>
    <property type="match status" value="1"/>
</dbReference>
<evidence type="ECO:0000256" key="3">
    <source>
        <dbReference type="ARBA" id="ARBA00022448"/>
    </source>
</evidence>
<dbReference type="PANTHER" id="PTHR45624:SF9">
    <property type="entry name" value="CARRIER PROTEIN, PUTATIVE (AFU_ORTHOLOGUE AFUA_4G06390)-RELATED"/>
    <property type="match status" value="1"/>
</dbReference>
<dbReference type="STRING" id="1097556.R4XG33"/>
<dbReference type="InterPro" id="IPR018108">
    <property type="entry name" value="MCP_transmembrane"/>
</dbReference>
<organism evidence="11 12">
    <name type="scientific">Taphrina deformans (strain PYCC 5710 / ATCC 11124 / CBS 356.35 / IMI 108563 / JCM 9778 / NBRC 8474)</name>
    <name type="common">Peach leaf curl fungus</name>
    <name type="synonym">Lalaria deformans</name>
    <dbReference type="NCBI Taxonomy" id="1097556"/>
    <lineage>
        <taxon>Eukaryota</taxon>
        <taxon>Fungi</taxon>
        <taxon>Dikarya</taxon>
        <taxon>Ascomycota</taxon>
        <taxon>Taphrinomycotina</taxon>
        <taxon>Taphrinomycetes</taxon>
        <taxon>Taphrinales</taxon>
        <taxon>Taphrinaceae</taxon>
        <taxon>Taphrina</taxon>
    </lineage>
</organism>
<dbReference type="GO" id="GO:0022857">
    <property type="term" value="F:transmembrane transporter activity"/>
    <property type="evidence" value="ECO:0007669"/>
    <property type="project" value="TreeGrafter"/>
</dbReference>
<evidence type="ECO:0000256" key="1">
    <source>
        <dbReference type="ARBA" id="ARBA00004225"/>
    </source>
</evidence>
<keyword evidence="6" id="KW-1133">Transmembrane helix</keyword>
<dbReference type="SUPFAM" id="SSF103506">
    <property type="entry name" value="Mitochondrial carrier"/>
    <property type="match status" value="2"/>
</dbReference>
<evidence type="ECO:0008006" key="13">
    <source>
        <dbReference type="Google" id="ProtNLM"/>
    </source>
</evidence>
<accession>R4XG33</accession>
<evidence type="ECO:0000256" key="5">
    <source>
        <dbReference type="ARBA" id="ARBA00022737"/>
    </source>
</evidence>
<dbReference type="OrthoDB" id="2382881at2759"/>
<dbReference type="eggNOG" id="KOG0758">
    <property type="taxonomic scope" value="Eukaryota"/>
</dbReference>
<evidence type="ECO:0000256" key="6">
    <source>
        <dbReference type="ARBA" id="ARBA00022989"/>
    </source>
</evidence>
<evidence type="ECO:0000256" key="2">
    <source>
        <dbReference type="ARBA" id="ARBA00006375"/>
    </source>
</evidence>
<feature type="repeat" description="Solcar" evidence="9">
    <location>
        <begin position="4"/>
        <end position="85"/>
    </location>
</feature>
<name>R4XG33_TAPDE</name>
<feature type="repeat" description="Solcar" evidence="9">
    <location>
        <begin position="109"/>
        <end position="199"/>
    </location>
</feature>
<dbReference type="GO" id="GO:0031966">
    <property type="term" value="C:mitochondrial membrane"/>
    <property type="evidence" value="ECO:0007669"/>
    <property type="project" value="UniProtKB-SubCell"/>
</dbReference>
<dbReference type="InterPro" id="IPR050567">
    <property type="entry name" value="Mitochondrial_Carrier"/>
</dbReference>
<protein>
    <recommendedName>
        <fullName evidence="13">Mitochondrial carrier protein</fullName>
    </recommendedName>
</protein>
<dbReference type="PROSITE" id="PS50920">
    <property type="entry name" value="SOLCAR"/>
    <property type="match status" value="3"/>
</dbReference>
<keyword evidence="7" id="KW-0496">Mitochondrion</keyword>
<sequence length="296" mass="32255">MVDDTTWAVPASAFLSSLVSTICAYPVDTVKSRLQTHPYNGALDCVTKTWALEGPKAFFRGVSIPHEGGAGCCADMSQLSSATVMRTASFTIYERGTITASTLFGYERTSPVVTFTSGTMAGLSVSAFACPFELTKLASQLGKIISPDLDLARSPLETARTMYASKGLMGFWSGWRWHALRDGLGTGLFFTTYYSTKDYLIAWSGKEQDWHHALGGALCGSSSVFLVYPIDTIKAIVQKSALSGHATDIRKLDVAHLYRGVTISLTRSGMVNSVNFLLLEKFLSIFRRWSAKDNAF</sequence>
<evidence type="ECO:0000256" key="10">
    <source>
        <dbReference type="RuleBase" id="RU000488"/>
    </source>
</evidence>
<evidence type="ECO:0000256" key="8">
    <source>
        <dbReference type="ARBA" id="ARBA00023136"/>
    </source>
</evidence>
<evidence type="ECO:0000256" key="9">
    <source>
        <dbReference type="PROSITE-ProRule" id="PRU00282"/>
    </source>
</evidence>
<keyword evidence="4 9" id="KW-0812">Transmembrane</keyword>